<dbReference type="Proteomes" id="UP001454036">
    <property type="component" value="Unassembled WGS sequence"/>
</dbReference>
<organism evidence="1 2">
    <name type="scientific">Lithospermum erythrorhizon</name>
    <name type="common">Purple gromwell</name>
    <name type="synonym">Lithospermum officinale var. erythrorhizon</name>
    <dbReference type="NCBI Taxonomy" id="34254"/>
    <lineage>
        <taxon>Eukaryota</taxon>
        <taxon>Viridiplantae</taxon>
        <taxon>Streptophyta</taxon>
        <taxon>Embryophyta</taxon>
        <taxon>Tracheophyta</taxon>
        <taxon>Spermatophyta</taxon>
        <taxon>Magnoliopsida</taxon>
        <taxon>eudicotyledons</taxon>
        <taxon>Gunneridae</taxon>
        <taxon>Pentapetalae</taxon>
        <taxon>asterids</taxon>
        <taxon>lamiids</taxon>
        <taxon>Boraginales</taxon>
        <taxon>Boraginaceae</taxon>
        <taxon>Boraginoideae</taxon>
        <taxon>Lithospermeae</taxon>
        <taxon>Lithospermum</taxon>
    </lineage>
</organism>
<gene>
    <name evidence="1" type="ORF">LIER_05400</name>
</gene>
<evidence type="ECO:0000313" key="1">
    <source>
        <dbReference type="EMBL" id="GAA0145141.1"/>
    </source>
</evidence>
<comment type="caution">
    <text evidence="1">The sequence shown here is derived from an EMBL/GenBank/DDBJ whole genome shotgun (WGS) entry which is preliminary data.</text>
</comment>
<proteinExistence type="predicted"/>
<reference evidence="1 2" key="1">
    <citation type="submission" date="2024-01" db="EMBL/GenBank/DDBJ databases">
        <title>The complete chloroplast genome sequence of Lithospermum erythrorhizon: insights into the phylogenetic relationship among Boraginaceae species and the maternal lineages of purple gromwells.</title>
        <authorList>
            <person name="Okada T."/>
            <person name="Watanabe K."/>
        </authorList>
    </citation>
    <scope>NUCLEOTIDE SEQUENCE [LARGE SCALE GENOMIC DNA]</scope>
</reference>
<sequence length="92" mass="9308">MDSGVCEVLLGSEGVLAVSSAAGTAGHRGRPATLSVRDLPRTPGGKGYTIVAVDYFTKGVEAKPYPAGSGSGVPVFNGDLHPVWGIPSAGRR</sequence>
<dbReference type="AlphaFoldDB" id="A0AAV3P1B4"/>
<evidence type="ECO:0000313" key="2">
    <source>
        <dbReference type="Proteomes" id="UP001454036"/>
    </source>
</evidence>
<dbReference type="EMBL" id="BAABME010000740">
    <property type="protein sequence ID" value="GAA0145141.1"/>
    <property type="molecule type" value="Genomic_DNA"/>
</dbReference>
<keyword evidence="2" id="KW-1185">Reference proteome</keyword>
<protein>
    <submittedName>
        <fullName evidence="1">Uncharacterized protein</fullName>
    </submittedName>
</protein>
<accession>A0AAV3P1B4</accession>
<name>A0AAV3P1B4_LITER</name>